<protein>
    <recommendedName>
        <fullName evidence="7">NADH-quinone oxidoreductase subunit</fullName>
        <ecNumber evidence="7">7.1.1.-</ecNumber>
    </recommendedName>
</protein>
<comment type="function">
    <text evidence="7">NDH-1 shuttles electrons from NADH, via FMN and iron-sulfur (Fe-S) centers, to quinones in the respiratory chain.</text>
</comment>
<comment type="catalytic activity">
    <reaction evidence="7">
        <text>a quinone + NADH + 5 H(+)(in) = a quinol + NAD(+) + 4 H(+)(out)</text>
        <dbReference type="Rhea" id="RHEA:57888"/>
        <dbReference type="ChEBI" id="CHEBI:15378"/>
        <dbReference type="ChEBI" id="CHEBI:24646"/>
        <dbReference type="ChEBI" id="CHEBI:57540"/>
        <dbReference type="ChEBI" id="CHEBI:57945"/>
        <dbReference type="ChEBI" id="CHEBI:132124"/>
    </reaction>
</comment>
<evidence type="ECO:0000256" key="4">
    <source>
        <dbReference type="ARBA" id="ARBA00022692"/>
    </source>
</evidence>
<reference evidence="9 10" key="1">
    <citation type="journal article" date="2014" name="BMC Genomics">
        <title>Comparison of environmental and isolate Sulfobacillus genomes reveals diverse carbon, sulfur, nitrogen, and hydrogen metabolisms.</title>
        <authorList>
            <person name="Justice N.B."/>
            <person name="Norman A."/>
            <person name="Brown C.T."/>
            <person name="Singh A."/>
            <person name="Thomas B.C."/>
            <person name="Banfield J.F."/>
        </authorList>
    </citation>
    <scope>NUCLEOTIDE SEQUENCE [LARGE SCALE GENOMIC DNA]</scope>
    <source>
        <strain evidence="9">AMDSBA1</strain>
    </source>
</reference>
<keyword evidence="7" id="KW-0520">NAD</keyword>
<dbReference type="GO" id="GO:0008137">
    <property type="term" value="F:NADH dehydrogenase (ubiquinone) activity"/>
    <property type="evidence" value="ECO:0007669"/>
    <property type="project" value="InterPro"/>
</dbReference>
<keyword evidence="7" id="KW-0874">Quinone</keyword>
<dbReference type="GO" id="GO:0005886">
    <property type="term" value="C:plasma membrane"/>
    <property type="evidence" value="ECO:0007669"/>
    <property type="project" value="UniProtKB-SubCell"/>
</dbReference>
<organism evidence="9 10">
    <name type="scientific">Sulfobacillus benefaciens</name>
    <dbReference type="NCBI Taxonomy" id="453960"/>
    <lineage>
        <taxon>Bacteria</taxon>
        <taxon>Bacillati</taxon>
        <taxon>Bacillota</taxon>
        <taxon>Clostridia</taxon>
        <taxon>Eubacteriales</taxon>
        <taxon>Clostridiales Family XVII. Incertae Sedis</taxon>
        <taxon>Sulfobacillus</taxon>
    </lineage>
</organism>
<evidence type="ECO:0000313" key="9">
    <source>
        <dbReference type="EMBL" id="PSR27331.1"/>
    </source>
</evidence>
<dbReference type="AlphaFoldDB" id="A0A2T2WYM9"/>
<sequence length="122" mass="13414">MRGVKLLTGYSALLIYVIVAFLVAFGMSFTSNLLGPKAPGGLKRTTYESGIIPEAPVGYFSVRFYRVAMFFMIFDVAVTALYPWAIALGTLHQAGFVKALVFLVVVALAFAYVWNKGGFQWD</sequence>
<comment type="caution">
    <text evidence="9">The sequence shown here is derived from an EMBL/GenBank/DDBJ whole genome shotgun (WGS) entry which is preliminary data.</text>
</comment>
<evidence type="ECO:0000256" key="2">
    <source>
        <dbReference type="ARBA" id="ARBA00008472"/>
    </source>
</evidence>
<evidence type="ECO:0000256" key="1">
    <source>
        <dbReference type="ARBA" id="ARBA00004370"/>
    </source>
</evidence>
<feature type="transmembrane region" description="Helical" evidence="8">
    <location>
        <begin position="64"/>
        <end position="84"/>
    </location>
</feature>
<dbReference type="InterPro" id="IPR000440">
    <property type="entry name" value="NADH_UbQ/plastoQ_OxRdtase_su3"/>
</dbReference>
<feature type="transmembrane region" description="Helical" evidence="8">
    <location>
        <begin position="7"/>
        <end position="29"/>
    </location>
</feature>
<accession>A0A2T2WYM9</accession>
<evidence type="ECO:0000256" key="8">
    <source>
        <dbReference type="SAM" id="Phobius"/>
    </source>
</evidence>
<keyword evidence="6 8" id="KW-0472">Membrane</keyword>
<dbReference type="Proteomes" id="UP000242699">
    <property type="component" value="Unassembled WGS sequence"/>
</dbReference>
<gene>
    <name evidence="9" type="ORF">C7B43_12015</name>
</gene>
<keyword evidence="3" id="KW-0813">Transport</keyword>
<dbReference type="EC" id="7.1.1.-" evidence="7"/>
<name>A0A2T2WYM9_9FIRM</name>
<evidence type="ECO:0000256" key="3">
    <source>
        <dbReference type="ARBA" id="ARBA00022448"/>
    </source>
</evidence>
<evidence type="ECO:0000256" key="5">
    <source>
        <dbReference type="ARBA" id="ARBA00022989"/>
    </source>
</evidence>
<dbReference type="PANTHER" id="PTHR11058:SF9">
    <property type="entry name" value="NADH-UBIQUINONE OXIDOREDUCTASE CHAIN 3"/>
    <property type="match status" value="1"/>
</dbReference>
<comment type="similarity">
    <text evidence="2 7">Belongs to the complex I subunit 3 family.</text>
</comment>
<keyword evidence="5 8" id="KW-1133">Transmembrane helix</keyword>
<proteinExistence type="inferred from homology"/>
<dbReference type="InterPro" id="IPR038430">
    <property type="entry name" value="NDAH_ubi_oxred_su3_sf"/>
</dbReference>
<dbReference type="Gene3D" id="1.20.58.1610">
    <property type="entry name" value="NADH:ubiquinone/plastoquinone oxidoreductase, chain 3"/>
    <property type="match status" value="1"/>
</dbReference>
<keyword evidence="4 7" id="KW-0812">Transmembrane</keyword>
<feature type="transmembrane region" description="Helical" evidence="8">
    <location>
        <begin position="96"/>
        <end position="114"/>
    </location>
</feature>
<evidence type="ECO:0000313" key="10">
    <source>
        <dbReference type="Proteomes" id="UP000242699"/>
    </source>
</evidence>
<dbReference type="PANTHER" id="PTHR11058">
    <property type="entry name" value="NADH-UBIQUINONE OXIDOREDUCTASE CHAIN 3"/>
    <property type="match status" value="1"/>
</dbReference>
<evidence type="ECO:0000256" key="6">
    <source>
        <dbReference type="ARBA" id="ARBA00023136"/>
    </source>
</evidence>
<comment type="subcellular location">
    <subcellularLocation>
        <location evidence="7">Cell membrane</location>
        <topology evidence="7">Multi-pass membrane protein</topology>
    </subcellularLocation>
    <subcellularLocation>
        <location evidence="1">Membrane</location>
    </subcellularLocation>
</comment>
<evidence type="ECO:0000256" key="7">
    <source>
        <dbReference type="RuleBase" id="RU003639"/>
    </source>
</evidence>
<dbReference type="EMBL" id="PXYT01000027">
    <property type="protein sequence ID" value="PSR27331.1"/>
    <property type="molecule type" value="Genomic_DNA"/>
</dbReference>
<dbReference type="Pfam" id="PF00507">
    <property type="entry name" value="Oxidored_q4"/>
    <property type="match status" value="1"/>
</dbReference>
<dbReference type="GO" id="GO:0048038">
    <property type="term" value="F:quinone binding"/>
    <property type="evidence" value="ECO:0007669"/>
    <property type="project" value="UniProtKB-KW"/>
</dbReference>
<dbReference type="GO" id="GO:0030964">
    <property type="term" value="C:NADH dehydrogenase complex"/>
    <property type="evidence" value="ECO:0007669"/>
    <property type="project" value="TreeGrafter"/>
</dbReference>